<protein>
    <recommendedName>
        <fullName evidence="3">FlgN protein</fullName>
    </recommendedName>
</protein>
<keyword evidence="2" id="KW-1185">Reference proteome</keyword>
<dbReference type="RefSeq" id="WP_093393077.1">
    <property type="nucleotide sequence ID" value="NZ_FOUU01000001.1"/>
</dbReference>
<reference evidence="1 2" key="1">
    <citation type="submission" date="2016-10" db="EMBL/GenBank/DDBJ databases">
        <authorList>
            <person name="de Groot N.N."/>
        </authorList>
    </citation>
    <scope>NUCLEOTIDE SEQUENCE [LARGE SCALE GENOMIC DNA]</scope>
    <source>
        <strain evidence="1 2">DSM 9990</strain>
    </source>
</reference>
<accession>A0A1I4R579</accession>
<dbReference type="STRING" id="39841.SAMN05660836_00392"/>
<dbReference type="AlphaFoldDB" id="A0A1I4R579"/>
<dbReference type="SUPFAM" id="SSF140566">
    <property type="entry name" value="FlgN-like"/>
    <property type="match status" value="1"/>
</dbReference>
<dbReference type="InterPro" id="IPR036679">
    <property type="entry name" value="FlgN-like_sf"/>
</dbReference>
<evidence type="ECO:0008006" key="3">
    <source>
        <dbReference type="Google" id="ProtNLM"/>
    </source>
</evidence>
<dbReference type="GO" id="GO:0044780">
    <property type="term" value="P:bacterial-type flagellum assembly"/>
    <property type="evidence" value="ECO:0007669"/>
    <property type="project" value="InterPro"/>
</dbReference>
<sequence>MNKELARRLICLKDILEEEKRCLREKAWDRFPGLMGEKLALLSEIREIVEKNEQNDRSPGDPEVRNLAREIRKINESNRLYIEEMLSFYQGILSLILPDQYNVQGLNKPSPLCTRGLAVHKEA</sequence>
<gene>
    <name evidence="1" type="ORF">SAMN05660836_00392</name>
</gene>
<proteinExistence type="predicted"/>
<dbReference type="Proteomes" id="UP000199611">
    <property type="component" value="Unassembled WGS sequence"/>
</dbReference>
<name>A0A1I4R579_9BACT</name>
<evidence type="ECO:0000313" key="1">
    <source>
        <dbReference type="EMBL" id="SFM47126.1"/>
    </source>
</evidence>
<organism evidence="1 2">
    <name type="scientific">Thermodesulforhabdus norvegica</name>
    <dbReference type="NCBI Taxonomy" id="39841"/>
    <lineage>
        <taxon>Bacteria</taxon>
        <taxon>Pseudomonadati</taxon>
        <taxon>Thermodesulfobacteriota</taxon>
        <taxon>Syntrophobacteria</taxon>
        <taxon>Syntrophobacterales</taxon>
        <taxon>Thermodesulforhabdaceae</taxon>
        <taxon>Thermodesulforhabdus</taxon>
    </lineage>
</organism>
<dbReference type="EMBL" id="FOUU01000001">
    <property type="protein sequence ID" value="SFM47126.1"/>
    <property type="molecule type" value="Genomic_DNA"/>
</dbReference>
<evidence type="ECO:0000313" key="2">
    <source>
        <dbReference type="Proteomes" id="UP000199611"/>
    </source>
</evidence>